<protein>
    <submittedName>
        <fullName evidence="2">Thiolase family protein</fullName>
    </submittedName>
</protein>
<keyword evidence="3" id="KW-1185">Reference proteome</keyword>
<gene>
    <name evidence="2" type="ORF">NX782_01565</name>
</gene>
<dbReference type="PANTHER" id="PTHR42870">
    <property type="entry name" value="ACETYL-COA C-ACETYLTRANSFERASE"/>
    <property type="match status" value="1"/>
</dbReference>
<organism evidence="2 3">
    <name type="scientific">Massilia norwichensis</name>
    <dbReference type="NCBI Taxonomy" id="1442366"/>
    <lineage>
        <taxon>Bacteria</taxon>
        <taxon>Pseudomonadati</taxon>
        <taxon>Pseudomonadota</taxon>
        <taxon>Betaproteobacteria</taxon>
        <taxon>Burkholderiales</taxon>
        <taxon>Oxalobacteraceae</taxon>
        <taxon>Telluria group</taxon>
        <taxon>Massilia</taxon>
    </lineage>
</organism>
<proteinExistence type="predicted"/>
<dbReference type="CDD" id="cd00829">
    <property type="entry name" value="SCP-x_thiolase"/>
    <property type="match status" value="1"/>
</dbReference>
<dbReference type="InterPro" id="IPR002155">
    <property type="entry name" value="Thiolase"/>
</dbReference>
<dbReference type="EMBL" id="JANUGX010000001">
    <property type="protein sequence ID" value="MCS0587890.1"/>
    <property type="molecule type" value="Genomic_DNA"/>
</dbReference>
<evidence type="ECO:0000313" key="3">
    <source>
        <dbReference type="Proteomes" id="UP001205560"/>
    </source>
</evidence>
<dbReference type="SUPFAM" id="SSF53901">
    <property type="entry name" value="Thiolase-like"/>
    <property type="match status" value="2"/>
</dbReference>
<dbReference type="Pfam" id="PF22691">
    <property type="entry name" value="Thiolase_C_1"/>
    <property type="match status" value="1"/>
</dbReference>
<dbReference type="Proteomes" id="UP001205560">
    <property type="component" value="Unassembled WGS sequence"/>
</dbReference>
<dbReference type="RefSeq" id="WP_258843728.1">
    <property type="nucleotide sequence ID" value="NZ_JANUGX010000001.1"/>
</dbReference>
<dbReference type="InterPro" id="IPR016039">
    <property type="entry name" value="Thiolase-like"/>
</dbReference>
<evidence type="ECO:0000259" key="1">
    <source>
        <dbReference type="Pfam" id="PF22691"/>
    </source>
</evidence>
<dbReference type="PIRSF" id="PIRSF000429">
    <property type="entry name" value="Ac-CoA_Ac_transf"/>
    <property type="match status" value="1"/>
</dbReference>
<dbReference type="InterPro" id="IPR055140">
    <property type="entry name" value="Thiolase_C_2"/>
</dbReference>
<evidence type="ECO:0000313" key="2">
    <source>
        <dbReference type="EMBL" id="MCS0587890.1"/>
    </source>
</evidence>
<feature type="domain" description="Thiolase C-terminal" evidence="1">
    <location>
        <begin position="267"/>
        <end position="391"/>
    </location>
</feature>
<accession>A0ABT2A183</accession>
<dbReference type="Gene3D" id="3.40.47.10">
    <property type="match status" value="1"/>
</dbReference>
<reference evidence="2 3" key="1">
    <citation type="submission" date="2022-08" db="EMBL/GenBank/DDBJ databases">
        <title>Reclassification of Massilia species as members of the genera Telluria, Duganella, Pseudoduganella, Mokoshia gen. nov. and Zemynaea gen. nov. using orthogonal and non-orthogonal genome-based approaches.</title>
        <authorList>
            <person name="Bowman J.P."/>
        </authorList>
    </citation>
    <scope>NUCLEOTIDE SEQUENCE [LARGE SCALE GENOMIC DNA]</scope>
    <source>
        <strain evidence="2 3">LMG 28164</strain>
    </source>
</reference>
<name>A0ABT2A183_9BURK</name>
<dbReference type="PANTHER" id="PTHR42870:SF1">
    <property type="entry name" value="NON-SPECIFIC LIPID-TRANSFER PROTEIN-LIKE 2"/>
    <property type="match status" value="1"/>
</dbReference>
<sequence>MMFDRIYEKDVAITGIGQSEVGRPSAKSAMRLTLDACLEAIADAGLTRDEIDGVACWPGDNNNGDAFSPVGPNALIGTLGLKVNWFGGGYEGPGPLAGMINGAMAIAAGLCRHVLVFRTITEATRRQTDKGASALTNKTVGRDSSFFWQWYTPFNVLSGISLMAMYAQRHFHEYGTTPEQLAQIALTCRANAALNPKAIYRTPLSMDDYMASRMISTPLRMLDCDVHCDASTAIILSRADAARDLPNPPVRIEAIGSALRQPWSWDQIDLTAMATVDAADMMWSRTDFKPGDVGNAQLYDGFSILTMMWMEALRLCPRGESGRFVEGGRRIALDGALPVNTNGGQLSGGRTHGLGYVHEACTQLWNRGGARQVRPHQVSVVASGGGPLAGSLLLVRD</sequence>
<comment type="caution">
    <text evidence="2">The sequence shown here is derived from an EMBL/GenBank/DDBJ whole genome shotgun (WGS) entry which is preliminary data.</text>
</comment>